<dbReference type="SUPFAM" id="SSF53756">
    <property type="entry name" value="UDP-Glycosyltransferase/glycogen phosphorylase"/>
    <property type="match status" value="1"/>
</dbReference>
<protein>
    <recommendedName>
        <fullName evidence="1">Glycosyl transferase family 1 domain-containing protein</fullName>
    </recommendedName>
</protein>
<sequence>MKILFIGPLPDPVTGHSLACKILLDELIEDHEHEVDVINLSKDSFKNGLNSFSRIIAVLRIIQEVLRKHGRAQVIYFTISESFAGNIKDILIYLVCFKRLSRMIIHLHGGSLKKLLFDKSRLLFRVNKYFICRLGGVIVVGPSHVSIFSRIISSEKVHIVPNFSEDYLFTTEGEIISKFRDMRPLRILFLSNLIQGKGFNEIIDAYLELSEDFKKRVIIDFAGSFESDIHKMKFLSRIERLSQIHYHGFVGGAEKKDLLSRAHIFCLPTSLCEGQPISILEAYASGCVVITTAQGGIQDVFRDNINGFEVEVKSIRSLKLVFDQCVRHPDKLLPIAIENFNTAREKYRTSNYNSSLIGIIHNLSKKDSRLHRI</sequence>
<proteinExistence type="predicted"/>
<organism evidence="2 3">
    <name type="scientific">Candidatus Schekmanbacteria bacterium RBG_16_38_10</name>
    <dbReference type="NCBI Taxonomy" id="1817879"/>
    <lineage>
        <taxon>Bacteria</taxon>
        <taxon>Candidatus Schekmaniibacteriota</taxon>
    </lineage>
</organism>
<evidence type="ECO:0000313" key="3">
    <source>
        <dbReference type="Proteomes" id="UP000178797"/>
    </source>
</evidence>
<dbReference type="CDD" id="cd03801">
    <property type="entry name" value="GT4_PimA-like"/>
    <property type="match status" value="1"/>
</dbReference>
<feature type="domain" description="Glycosyl transferase family 1" evidence="1">
    <location>
        <begin position="181"/>
        <end position="328"/>
    </location>
</feature>
<reference evidence="2 3" key="1">
    <citation type="journal article" date="2016" name="Nat. Commun.">
        <title>Thousands of microbial genomes shed light on interconnected biogeochemical processes in an aquifer system.</title>
        <authorList>
            <person name="Anantharaman K."/>
            <person name="Brown C.T."/>
            <person name="Hug L.A."/>
            <person name="Sharon I."/>
            <person name="Castelle C.J."/>
            <person name="Probst A.J."/>
            <person name="Thomas B.C."/>
            <person name="Singh A."/>
            <person name="Wilkins M.J."/>
            <person name="Karaoz U."/>
            <person name="Brodie E.L."/>
            <person name="Williams K.H."/>
            <person name="Hubbard S.S."/>
            <person name="Banfield J.F."/>
        </authorList>
    </citation>
    <scope>NUCLEOTIDE SEQUENCE [LARGE SCALE GENOMIC DNA]</scope>
</reference>
<dbReference type="Gene3D" id="3.40.50.2000">
    <property type="entry name" value="Glycogen Phosphorylase B"/>
    <property type="match status" value="2"/>
</dbReference>
<dbReference type="PANTHER" id="PTHR12526">
    <property type="entry name" value="GLYCOSYLTRANSFERASE"/>
    <property type="match status" value="1"/>
</dbReference>
<dbReference type="EMBL" id="MGDE01000058">
    <property type="protein sequence ID" value="OGL47100.1"/>
    <property type="molecule type" value="Genomic_DNA"/>
</dbReference>
<gene>
    <name evidence="2" type="ORF">A2W05_06800</name>
</gene>
<dbReference type="PANTHER" id="PTHR12526:SF637">
    <property type="entry name" value="GLYCOSYLTRANSFERASE EPSF-RELATED"/>
    <property type="match status" value="1"/>
</dbReference>
<dbReference type="InterPro" id="IPR001296">
    <property type="entry name" value="Glyco_trans_1"/>
</dbReference>
<evidence type="ECO:0000313" key="2">
    <source>
        <dbReference type="EMBL" id="OGL47100.1"/>
    </source>
</evidence>
<accession>A0A1F7S097</accession>
<dbReference type="AlphaFoldDB" id="A0A1F7S097"/>
<comment type="caution">
    <text evidence="2">The sequence shown here is derived from an EMBL/GenBank/DDBJ whole genome shotgun (WGS) entry which is preliminary data.</text>
</comment>
<dbReference type="Pfam" id="PF00534">
    <property type="entry name" value="Glycos_transf_1"/>
    <property type="match status" value="1"/>
</dbReference>
<evidence type="ECO:0000259" key="1">
    <source>
        <dbReference type="Pfam" id="PF00534"/>
    </source>
</evidence>
<dbReference type="GO" id="GO:0016757">
    <property type="term" value="F:glycosyltransferase activity"/>
    <property type="evidence" value="ECO:0007669"/>
    <property type="project" value="InterPro"/>
</dbReference>
<name>A0A1F7S097_9BACT</name>
<dbReference type="Proteomes" id="UP000178797">
    <property type="component" value="Unassembled WGS sequence"/>
</dbReference>